<keyword evidence="2" id="KW-0472">Membrane</keyword>
<reference evidence="3" key="5">
    <citation type="journal article" date="2021" name="G3 (Bethesda)">
        <title>Aegilops tauschii genome assembly Aet v5.0 features greater sequence contiguity and improved annotation.</title>
        <authorList>
            <person name="Wang L."/>
            <person name="Zhu T."/>
            <person name="Rodriguez J.C."/>
            <person name="Deal K.R."/>
            <person name="Dubcovsky J."/>
            <person name="McGuire P.E."/>
            <person name="Lux T."/>
            <person name="Spannagl M."/>
            <person name="Mayer K.F.X."/>
            <person name="Baldrich P."/>
            <person name="Meyers B.C."/>
            <person name="Huo N."/>
            <person name="Gu Y.Q."/>
            <person name="Zhou H."/>
            <person name="Devos K.M."/>
            <person name="Bennetzen J.L."/>
            <person name="Unver T."/>
            <person name="Budak H."/>
            <person name="Gulick P.J."/>
            <person name="Galiba G."/>
            <person name="Kalapos B."/>
            <person name="Nelson D.R."/>
            <person name="Li P."/>
            <person name="You F.M."/>
            <person name="Luo M.C."/>
            <person name="Dvorak J."/>
        </authorList>
    </citation>
    <scope>NUCLEOTIDE SEQUENCE [LARGE SCALE GENOMIC DNA]</scope>
    <source>
        <strain evidence="3">cv. AL8/78</strain>
    </source>
</reference>
<evidence type="ECO:0008006" key="5">
    <source>
        <dbReference type="Google" id="ProtNLM"/>
    </source>
</evidence>
<reference evidence="3" key="3">
    <citation type="journal article" date="2017" name="Nature">
        <title>Genome sequence of the progenitor of the wheat D genome Aegilops tauschii.</title>
        <authorList>
            <person name="Luo M.C."/>
            <person name="Gu Y.Q."/>
            <person name="Puiu D."/>
            <person name="Wang H."/>
            <person name="Twardziok S.O."/>
            <person name="Deal K.R."/>
            <person name="Huo N."/>
            <person name="Zhu T."/>
            <person name="Wang L."/>
            <person name="Wang Y."/>
            <person name="McGuire P.E."/>
            <person name="Liu S."/>
            <person name="Long H."/>
            <person name="Ramasamy R.K."/>
            <person name="Rodriguez J.C."/>
            <person name="Van S.L."/>
            <person name="Yuan L."/>
            <person name="Wang Z."/>
            <person name="Xia Z."/>
            <person name="Xiao L."/>
            <person name="Anderson O.D."/>
            <person name="Ouyang S."/>
            <person name="Liang Y."/>
            <person name="Zimin A.V."/>
            <person name="Pertea G."/>
            <person name="Qi P."/>
            <person name="Bennetzen J.L."/>
            <person name="Dai X."/>
            <person name="Dawson M.W."/>
            <person name="Muller H.G."/>
            <person name="Kugler K."/>
            <person name="Rivarola-Duarte L."/>
            <person name="Spannagl M."/>
            <person name="Mayer K.F.X."/>
            <person name="Lu F.H."/>
            <person name="Bevan M.W."/>
            <person name="Leroy P."/>
            <person name="Li P."/>
            <person name="You F.M."/>
            <person name="Sun Q."/>
            <person name="Liu Z."/>
            <person name="Lyons E."/>
            <person name="Wicker T."/>
            <person name="Salzberg S.L."/>
            <person name="Devos K.M."/>
            <person name="Dvorak J."/>
        </authorList>
    </citation>
    <scope>NUCLEOTIDE SEQUENCE [LARGE SCALE GENOMIC DNA]</scope>
    <source>
        <strain evidence="3">cv. AL8/78</strain>
    </source>
</reference>
<dbReference type="AlphaFoldDB" id="A0A452Z314"/>
<dbReference type="Gramene" id="AET1Gv20616300.20">
    <property type="protein sequence ID" value="AET1Gv20616300.20"/>
    <property type="gene ID" value="AET1Gv20616300"/>
</dbReference>
<evidence type="ECO:0000256" key="1">
    <source>
        <dbReference type="SAM" id="MobiDB-lite"/>
    </source>
</evidence>
<accession>A0A452Z314</accession>
<dbReference type="Proteomes" id="UP000015105">
    <property type="component" value="Chromosome 1D"/>
</dbReference>
<feature type="transmembrane region" description="Helical" evidence="2">
    <location>
        <begin position="34"/>
        <end position="60"/>
    </location>
</feature>
<sequence length="148" mass="16299">VDGKFAKPHPGGRTVRRREWQISNFSRETPSSKAMGALAALLLAALLAALAYLLRSLVWVPHRLERRLRRQGIRGPPRSLLYGNAAEYRALIAAHSAPLASFHHAFVGRAAPEWWPSTAPCSTAARSCSGSGHGRGWWSPARRSRRPC</sequence>
<reference evidence="4" key="2">
    <citation type="journal article" date="2017" name="Nat. Plants">
        <title>The Aegilops tauschii genome reveals multiple impacts of transposons.</title>
        <authorList>
            <person name="Zhao G."/>
            <person name="Zou C."/>
            <person name="Li K."/>
            <person name="Wang K."/>
            <person name="Li T."/>
            <person name="Gao L."/>
            <person name="Zhang X."/>
            <person name="Wang H."/>
            <person name="Yang Z."/>
            <person name="Liu X."/>
            <person name="Jiang W."/>
            <person name="Mao L."/>
            <person name="Kong X."/>
            <person name="Jiao Y."/>
            <person name="Jia J."/>
        </authorList>
    </citation>
    <scope>NUCLEOTIDE SEQUENCE [LARGE SCALE GENOMIC DNA]</scope>
    <source>
        <strain evidence="4">cv. AL8/78</strain>
    </source>
</reference>
<evidence type="ECO:0000313" key="4">
    <source>
        <dbReference type="Proteomes" id="UP000015105"/>
    </source>
</evidence>
<organism evidence="3 4">
    <name type="scientific">Aegilops tauschii subsp. strangulata</name>
    <name type="common">Goatgrass</name>
    <dbReference type="NCBI Taxonomy" id="200361"/>
    <lineage>
        <taxon>Eukaryota</taxon>
        <taxon>Viridiplantae</taxon>
        <taxon>Streptophyta</taxon>
        <taxon>Embryophyta</taxon>
        <taxon>Tracheophyta</taxon>
        <taxon>Spermatophyta</taxon>
        <taxon>Magnoliopsida</taxon>
        <taxon>Liliopsida</taxon>
        <taxon>Poales</taxon>
        <taxon>Poaceae</taxon>
        <taxon>BOP clade</taxon>
        <taxon>Pooideae</taxon>
        <taxon>Triticodae</taxon>
        <taxon>Triticeae</taxon>
        <taxon>Triticinae</taxon>
        <taxon>Aegilops</taxon>
    </lineage>
</organism>
<name>A0A452Z314_AEGTS</name>
<keyword evidence="2" id="KW-1133">Transmembrane helix</keyword>
<proteinExistence type="predicted"/>
<reference evidence="3" key="4">
    <citation type="submission" date="2019-03" db="UniProtKB">
        <authorList>
            <consortium name="EnsemblPlants"/>
        </authorList>
    </citation>
    <scope>IDENTIFICATION</scope>
</reference>
<evidence type="ECO:0000256" key="2">
    <source>
        <dbReference type="SAM" id="Phobius"/>
    </source>
</evidence>
<dbReference type="EnsemblPlants" id="AET1Gv20616300.20">
    <property type="protein sequence ID" value="AET1Gv20616300.20"/>
    <property type="gene ID" value="AET1Gv20616300"/>
</dbReference>
<evidence type="ECO:0000313" key="3">
    <source>
        <dbReference type="EnsemblPlants" id="AET1Gv20616300.20"/>
    </source>
</evidence>
<protein>
    <recommendedName>
        <fullName evidence="5">Cytochrome P450</fullName>
    </recommendedName>
</protein>
<keyword evidence="4" id="KW-1185">Reference proteome</keyword>
<reference evidence="4" key="1">
    <citation type="journal article" date="2014" name="Science">
        <title>Ancient hybridizations among the ancestral genomes of bread wheat.</title>
        <authorList>
            <consortium name="International Wheat Genome Sequencing Consortium,"/>
            <person name="Marcussen T."/>
            <person name="Sandve S.R."/>
            <person name="Heier L."/>
            <person name="Spannagl M."/>
            <person name="Pfeifer M."/>
            <person name="Jakobsen K.S."/>
            <person name="Wulff B.B."/>
            <person name="Steuernagel B."/>
            <person name="Mayer K.F."/>
            <person name="Olsen O.A."/>
        </authorList>
    </citation>
    <scope>NUCLEOTIDE SEQUENCE [LARGE SCALE GENOMIC DNA]</scope>
    <source>
        <strain evidence="4">cv. AL8/78</strain>
    </source>
</reference>
<feature type="region of interest" description="Disordered" evidence="1">
    <location>
        <begin position="129"/>
        <end position="148"/>
    </location>
</feature>
<keyword evidence="2" id="KW-0812">Transmembrane</keyword>